<dbReference type="EMBL" id="CAJVPY010004410">
    <property type="protein sequence ID" value="CAG8618313.1"/>
    <property type="molecule type" value="Genomic_DNA"/>
</dbReference>
<evidence type="ECO:0000313" key="2">
    <source>
        <dbReference type="Proteomes" id="UP000789405"/>
    </source>
</evidence>
<name>A0A9N9GQ96_9GLOM</name>
<comment type="caution">
    <text evidence="1">The sequence shown here is derived from an EMBL/GenBank/DDBJ whole genome shotgun (WGS) entry which is preliminary data.</text>
</comment>
<gene>
    <name evidence="1" type="ORF">DERYTH_LOCUS8506</name>
</gene>
<sequence>MTPIFDEIREYDTKELIEYLQTEELMLNEKHFEIIRKAEITGEDFLIITEEELRNVGFSVGPAERLADFAKECIVRKRQKFSSIKSLRDVLIDYDIDSDKISKIPSFKPQTHEIQDNDEYFQDCINNILIRIKNYGTLCPFANEKIRREYVSTILHTALRIAEANTNSTFKMAVEFEVDGKRYYGPTDYAIIGSKSENLICITEDKIDKSFQEGFAQNIRQLESSHDVNKKKRKRNDENEDFDYLYGIVTSEWYFLLHNPGQISLSNLTPFIIEYPQKAWNKESNEYGILCKNVKKVLSIIVGLLVDKVTDTEPEAKRMRVEQFRSNGD</sequence>
<dbReference type="InterPro" id="IPR013761">
    <property type="entry name" value="SAM/pointed_sf"/>
</dbReference>
<reference evidence="1" key="1">
    <citation type="submission" date="2021-06" db="EMBL/GenBank/DDBJ databases">
        <authorList>
            <person name="Kallberg Y."/>
            <person name="Tangrot J."/>
            <person name="Rosling A."/>
        </authorList>
    </citation>
    <scope>NUCLEOTIDE SEQUENCE</scope>
    <source>
        <strain evidence="1">MA453B</strain>
    </source>
</reference>
<organism evidence="1 2">
    <name type="scientific">Dentiscutata erythropus</name>
    <dbReference type="NCBI Taxonomy" id="1348616"/>
    <lineage>
        <taxon>Eukaryota</taxon>
        <taxon>Fungi</taxon>
        <taxon>Fungi incertae sedis</taxon>
        <taxon>Mucoromycota</taxon>
        <taxon>Glomeromycotina</taxon>
        <taxon>Glomeromycetes</taxon>
        <taxon>Diversisporales</taxon>
        <taxon>Gigasporaceae</taxon>
        <taxon>Dentiscutata</taxon>
    </lineage>
</organism>
<accession>A0A9N9GQ96</accession>
<protein>
    <submittedName>
        <fullName evidence="1">10370_t:CDS:1</fullName>
    </submittedName>
</protein>
<dbReference type="AlphaFoldDB" id="A0A9N9GQ96"/>
<proteinExistence type="predicted"/>
<dbReference type="Proteomes" id="UP000789405">
    <property type="component" value="Unassembled WGS sequence"/>
</dbReference>
<dbReference type="OrthoDB" id="2341968at2759"/>
<keyword evidence="2" id="KW-1185">Reference proteome</keyword>
<evidence type="ECO:0000313" key="1">
    <source>
        <dbReference type="EMBL" id="CAG8618313.1"/>
    </source>
</evidence>
<dbReference type="Gene3D" id="1.10.150.50">
    <property type="entry name" value="Transcription Factor, Ets-1"/>
    <property type="match status" value="1"/>
</dbReference>